<dbReference type="NCBIfam" id="TIGR00254">
    <property type="entry name" value="GGDEF"/>
    <property type="match status" value="1"/>
</dbReference>
<dbReference type="RefSeq" id="WP_135276289.1">
    <property type="nucleotide sequence ID" value="NZ_PQVH01000002.1"/>
</dbReference>
<evidence type="ECO:0008006" key="8">
    <source>
        <dbReference type="Google" id="ProtNLM"/>
    </source>
</evidence>
<dbReference type="PROSITE" id="PS50883">
    <property type="entry name" value="EAL"/>
    <property type="match status" value="1"/>
</dbReference>
<evidence type="ECO:0000259" key="3">
    <source>
        <dbReference type="PROSITE" id="PS50112"/>
    </source>
</evidence>
<feature type="transmembrane region" description="Helical" evidence="2">
    <location>
        <begin position="20"/>
        <end position="39"/>
    </location>
</feature>
<organism evidence="6 7">
    <name type="scientific">Methylotenera oryzisoli</name>
    <dbReference type="NCBI Taxonomy" id="2080758"/>
    <lineage>
        <taxon>Bacteria</taxon>
        <taxon>Pseudomonadati</taxon>
        <taxon>Pseudomonadota</taxon>
        <taxon>Betaproteobacteria</taxon>
        <taxon>Nitrosomonadales</taxon>
        <taxon>Methylophilaceae</taxon>
        <taxon>Methylotenera</taxon>
    </lineage>
</organism>
<evidence type="ECO:0000313" key="6">
    <source>
        <dbReference type="EMBL" id="TFW72981.1"/>
    </source>
</evidence>
<dbReference type="SMART" id="SM00052">
    <property type="entry name" value="EAL"/>
    <property type="match status" value="1"/>
</dbReference>
<dbReference type="Pfam" id="PF00563">
    <property type="entry name" value="EAL"/>
    <property type="match status" value="1"/>
</dbReference>
<dbReference type="Gene3D" id="3.30.450.20">
    <property type="entry name" value="PAS domain"/>
    <property type="match status" value="1"/>
</dbReference>
<dbReference type="OrthoDB" id="9813903at2"/>
<dbReference type="GO" id="GO:0006355">
    <property type="term" value="P:regulation of DNA-templated transcription"/>
    <property type="evidence" value="ECO:0007669"/>
    <property type="project" value="InterPro"/>
</dbReference>
<dbReference type="Pfam" id="PF00990">
    <property type="entry name" value="GGDEF"/>
    <property type="match status" value="1"/>
</dbReference>
<keyword evidence="7" id="KW-1185">Reference proteome</keyword>
<dbReference type="InterPro" id="IPR035919">
    <property type="entry name" value="EAL_sf"/>
</dbReference>
<dbReference type="SMART" id="SM00267">
    <property type="entry name" value="GGDEF"/>
    <property type="match status" value="1"/>
</dbReference>
<feature type="domain" description="EAL" evidence="4">
    <location>
        <begin position="700"/>
        <end position="944"/>
    </location>
</feature>
<evidence type="ECO:0000313" key="7">
    <source>
        <dbReference type="Proteomes" id="UP000297706"/>
    </source>
</evidence>
<accession>A0A4Y9VTT8</accession>
<dbReference type="InterPro" id="IPR035965">
    <property type="entry name" value="PAS-like_dom_sf"/>
</dbReference>
<dbReference type="InterPro" id="IPR029787">
    <property type="entry name" value="Nucleotide_cyclase"/>
</dbReference>
<dbReference type="AlphaFoldDB" id="A0A4Y9VTT8"/>
<feature type="domain" description="PAS" evidence="3">
    <location>
        <begin position="400"/>
        <end position="471"/>
    </location>
</feature>
<dbReference type="Gene3D" id="3.20.20.450">
    <property type="entry name" value="EAL domain"/>
    <property type="match status" value="1"/>
</dbReference>
<dbReference type="InterPro" id="IPR001633">
    <property type="entry name" value="EAL_dom"/>
</dbReference>
<feature type="coiled-coil region" evidence="1">
    <location>
        <begin position="362"/>
        <end position="389"/>
    </location>
</feature>
<keyword evidence="2" id="KW-0812">Transmembrane</keyword>
<keyword evidence="1" id="KW-0175">Coiled coil</keyword>
<dbReference type="Gene3D" id="3.30.70.270">
    <property type="match status" value="1"/>
</dbReference>
<protein>
    <recommendedName>
        <fullName evidence="8">Diguanylate cyclase/phosphodiesterase with PAS/PAC sensor(S)</fullName>
    </recommendedName>
</protein>
<reference evidence="6 7" key="1">
    <citation type="submission" date="2018-02" db="EMBL/GenBank/DDBJ databases">
        <title>A novel lanthanide dependent methylotroph, Methylotenera sp. La3113.</title>
        <authorList>
            <person name="Lv H."/>
            <person name="Tani A."/>
        </authorList>
    </citation>
    <scope>NUCLEOTIDE SEQUENCE [LARGE SCALE GENOMIC DNA]</scope>
    <source>
        <strain evidence="6 7">La3113</strain>
    </source>
</reference>
<dbReference type="InterPro" id="IPR029150">
    <property type="entry name" value="dCache_3"/>
</dbReference>
<dbReference type="Pfam" id="PF14827">
    <property type="entry name" value="dCache_3"/>
    <property type="match status" value="1"/>
</dbReference>
<dbReference type="PANTHER" id="PTHR44757:SF4">
    <property type="entry name" value="DIGUANYLATE CYCLASE DGCE-RELATED"/>
    <property type="match status" value="1"/>
</dbReference>
<dbReference type="SUPFAM" id="SSF55073">
    <property type="entry name" value="Nucleotide cyclase"/>
    <property type="match status" value="1"/>
</dbReference>
<dbReference type="PROSITE" id="PS50112">
    <property type="entry name" value="PAS"/>
    <property type="match status" value="1"/>
</dbReference>
<dbReference type="SUPFAM" id="SSF141868">
    <property type="entry name" value="EAL domain-like"/>
    <property type="match status" value="1"/>
</dbReference>
<dbReference type="SUPFAM" id="SSF55785">
    <property type="entry name" value="PYP-like sensor domain (PAS domain)"/>
    <property type="match status" value="1"/>
</dbReference>
<comment type="caution">
    <text evidence="6">The sequence shown here is derived from an EMBL/GenBank/DDBJ whole genome shotgun (WGS) entry which is preliminary data.</text>
</comment>
<dbReference type="NCBIfam" id="TIGR00229">
    <property type="entry name" value="sensory_box"/>
    <property type="match status" value="1"/>
</dbReference>
<proteinExistence type="predicted"/>
<evidence type="ECO:0000256" key="1">
    <source>
        <dbReference type="SAM" id="Coils"/>
    </source>
</evidence>
<keyword evidence="2" id="KW-1133">Transmembrane helix</keyword>
<evidence type="ECO:0000259" key="4">
    <source>
        <dbReference type="PROSITE" id="PS50883"/>
    </source>
</evidence>
<dbReference type="CDD" id="cd01948">
    <property type="entry name" value="EAL"/>
    <property type="match status" value="1"/>
</dbReference>
<sequence>MSSLRKSPDIFFSLKWKIMALLGLVFVTLTLLLISWAYLSQAERLKHERDVVHARYLVQFKAMLADFSLKTSQVSSLVATMVSVDGALAAKGATTSKWLGPRVSSALASLQLDYGLESIRIYDQHQHMLAEWAGLRQQNALEAQQVAEAIRQESSLAWIDCTEVCLQYATTPMLTNGKVSGAVVVASSMADLILSFNRFSGADVGFVLKSEADHYLNALPKLGLRIAGLSNASVNLPLLQQLESIALAKGNPVWQRLAFADKYYDVVFFPIEHKLVNVPAMVVVIENVTTQVLETHESTLQRLKFGFIFAAFMLLAIYFLLNTPLKRITDAVKAIPFLGQRQFEAVRAQIKIRKNPVLFDEVDQLAEAALKLTDRLQSLEKDASLHQSEMLDMLGRITQANAFSERILDTAQVIIVTQDADGKVTSINHYGEQLLGWDERSLQGKSLIDAFEKPDARGQLYQVYQGIISNSIDYHYHECAVLCNHDVKREIAWHHSRMDGEQVQILSVGVDITLRKRSEEKSLYLAEHDQLTGLINRQRFMQEIEAALVRLDGTTASEALLYLDLDGFKYINDISGHTAGDMVLRTVADILSNICGTQDILARLGGDEMGILMRDCDLPRAIKLAEEINRQLGEIKYPGLAGDHHITASIGIVAVSANNHDAKRLLANADIAMYQAKLTGSARLHVFSEGEHLQQKLEQKVLWEDRIKQALREQSFIMQYQPILDIHQNVISHYEALVRMIDENGAMVPPGEFIEFAERSGLIKQIDHYVVRTVIKRWAELLAEGKDRKVAINLSGHSMNDENMLTLLQSLFLQHPELPSHIIFEITETAAVADFATAQAFIETIRALGCAFSLDDFGVGFSSFYYVKHFPVDYVKIDGSFIRNLADSTDDQIFVRALTEVARGFGKRTVAEFVGDQRCLTLLRSYGVDYAQGYFIGKPASEIV</sequence>
<dbReference type="InterPro" id="IPR043128">
    <property type="entry name" value="Rev_trsase/Diguanyl_cyclase"/>
</dbReference>
<dbReference type="InterPro" id="IPR013767">
    <property type="entry name" value="PAS_fold"/>
</dbReference>
<name>A0A4Y9VTT8_9PROT</name>
<keyword evidence="2" id="KW-0472">Membrane</keyword>
<gene>
    <name evidence="6" type="ORF">C3Y98_01080</name>
</gene>
<dbReference type="SMART" id="SM00091">
    <property type="entry name" value="PAS"/>
    <property type="match status" value="1"/>
</dbReference>
<dbReference type="PANTHER" id="PTHR44757">
    <property type="entry name" value="DIGUANYLATE CYCLASE DGCP"/>
    <property type="match status" value="1"/>
</dbReference>
<dbReference type="PROSITE" id="PS50887">
    <property type="entry name" value="GGDEF"/>
    <property type="match status" value="1"/>
</dbReference>
<dbReference type="Pfam" id="PF00989">
    <property type="entry name" value="PAS"/>
    <property type="match status" value="1"/>
</dbReference>
<evidence type="ECO:0000259" key="5">
    <source>
        <dbReference type="PROSITE" id="PS50887"/>
    </source>
</evidence>
<dbReference type="InterPro" id="IPR052155">
    <property type="entry name" value="Biofilm_reg_signaling"/>
</dbReference>
<feature type="transmembrane region" description="Helical" evidence="2">
    <location>
        <begin position="303"/>
        <end position="321"/>
    </location>
</feature>
<dbReference type="InterPro" id="IPR000160">
    <property type="entry name" value="GGDEF_dom"/>
</dbReference>
<evidence type="ECO:0000256" key="2">
    <source>
        <dbReference type="SAM" id="Phobius"/>
    </source>
</evidence>
<feature type="domain" description="GGDEF" evidence="5">
    <location>
        <begin position="556"/>
        <end position="689"/>
    </location>
</feature>
<dbReference type="CDD" id="cd00130">
    <property type="entry name" value="PAS"/>
    <property type="match status" value="1"/>
</dbReference>
<dbReference type="InterPro" id="IPR000014">
    <property type="entry name" value="PAS"/>
</dbReference>
<dbReference type="CDD" id="cd01949">
    <property type="entry name" value="GGDEF"/>
    <property type="match status" value="1"/>
</dbReference>
<dbReference type="Proteomes" id="UP000297706">
    <property type="component" value="Unassembled WGS sequence"/>
</dbReference>
<dbReference type="EMBL" id="PQVH01000002">
    <property type="protein sequence ID" value="TFW72981.1"/>
    <property type="molecule type" value="Genomic_DNA"/>
</dbReference>